<keyword evidence="5" id="KW-0119">Carbohydrate metabolism</keyword>
<dbReference type="PRINTS" id="PR00413">
    <property type="entry name" value="HADHALOGNASE"/>
</dbReference>
<dbReference type="SFLD" id="SFLDG01135">
    <property type="entry name" value="C1.5.6:_HAD__Beta-PGM__Phospha"/>
    <property type="match status" value="1"/>
</dbReference>
<dbReference type="Gene3D" id="3.40.50.1000">
    <property type="entry name" value="HAD superfamily/HAD-like"/>
    <property type="match status" value="1"/>
</dbReference>
<gene>
    <name evidence="6" type="ORF">ACFSDX_01785</name>
</gene>
<organism evidence="6 7">
    <name type="scientific">Hymenobacter bucti</name>
    <dbReference type="NCBI Taxonomy" id="1844114"/>
    <lineage>
        <taxon>Bacteria</taxon>
        <taxon>Pseudomonadati</taxon>
        <taxon>Bacteroidota</taxon>
        <taxon>Cytophagia</taxon>
        <taxon>Cytophagales</taxon>
        <taxon>Hymenobacteraceae</taxon>
        <taxon>Hymenobacter</taxon>
    </lineage>
</organism>
<comment type="similarity">
    <text evidence="2">Belongs to the HAD-like hydrolase superfamily. CbbY/CbbZ/Gph/YieH family.</text>
</comment>
<protein>
    <submittedName>
        <fullName evidence="6">HAD family hydrolase</fullName>
    </submittedName>
</protein>
<evidence type="ECO:0000256" key="3">
    <source>
        <dbReference type="ARBA" id="ARBA00022723"/>
    </source>
</evidence>
<evidence type="ECO:0000256" key="4">
    <source>
        <dbReference type="ARBA" id="ARBA00022842"/>
    </source>
</evidence>
<sequence length="232" mass="25676">MSDLQALIFDMDGVIVDNTLIQARAFQLLFRDQDVDADAIELLRRLNGAPASEILKEAFAKKPQPDEKLTAYAEQREFLYRTLYWDDRRALPGLVEFLEAARASGLKIGLGSGSGQESIAYILDGLNLRRFFDVIISKDDVDKGKPHGDTYSVTAEKLGVDPAQCVVFEDATLGEQAAYRAGMHCVAVASTLPGRDFQAPLLVIRDFTELTPERLREEFGRVGAVPKPRSKA</sequence>
<dbReference type="SFLD" id="SFLDG01129">
    <property type="entry name" value="C1.5:_HAD__Beta-PGM__Phosphata"/>
    <property type="match status" value="1"/>
</dbReference>
<proteinExistence type="inferred from homology"/>
<evidence type="ECO:0000313" key="7">
    <source>
        <dbReference type="Proteomes" id="UP001597197"/>
    </source>
</evidence>
<dbReference type="InterPro" id="IPR051600">
    <property type="entry name" value="Beta-PGM-like"/>
</dbReference>
<evidence type="ECO:0000256" key="2">
    <source>
        <dbReference type="ARBA" id="ARBA00006171"/>
    </source>
</evidence>
<keyword evidence="4" id="KW-0460">Magnesium</keyword>
<evidence type="ECO:0000313" key="6">
    <source>
        <dbReference type="EMBL" id="MFD1871140.1"/>
    </source>
</evidence>
<evidence type="ECO:0000256" key="1">
    <source>
        <dbReference type="ARBA" id="ARBA00001946"/>
    </source>
</evidence>
<dbReference type="InterPro" id="IPR036412">
    <property type="entry name" value="HAD-like_sf"/>
</dbReference>
<dbReference type="NCBIfam" id="TIGR01509">
    <property type="entry name" value="HAD-SF-IA-v3"/>
    <property type="match status" value="1"/>
</dbReference>
<keyword evidence="6" id="KW-0378">Hydrolase</keyword>
<dbReference type="SUPFAM" id="SSF56784">
    <property type="entry name" value="HAD-like"/>
    <property type="match status" value="1"/>
</dbReference>
<accession>A0ABW4QP56</accession>
<dbReference type="Proteomes" id="UP001597197">
    <property type="component" value="Unassembled WGS sequence"/>
</dbReference>
<dbReference type="EMBL" id="JBHUFD010000001">
    <property type="protein sequence ID" value="MFD1871140.1"/>
    <property type="molecule type" value="Genomic_DNA"/>
</dbReference>
<comment type="caution">
    <text evidence="6">The sequence shown here is derived from an EMBL/GenBank/DDBJ whole genome shotgun (WGS) entry which is preliminary data.</text>
</comment>
<dbReference type="CDD" id="cd07505">
    <property type="entry name" value="HAD_BPGM-like"/>
    <property type="match status" value="1"/>
</dbReference>
<dbReference type="PANTHER" id="PTHR46193:SF18">
    <property type="entry name" value="HEXITOL PHOSPHATASE B"/>
    <property type="match status" value="1"/>
</dbReference>
<dbReference type="InterPro" id="IPR006439">
    <property type="entry name" value="HAD-SF_hydro_IA"/>
</dbReference>
<evidence type="ECO:0000256" key="5">
    <source>
        <dbReference type="ARBA" id="ARBA00023277"/>
    </source>
</evidence>
<dbReference type="InterPro" id="IPR023198">
    <property type="entry name" value="PGP-like_dom2"/>
</dbReference>
<name>A0ABW4QP56_9BACT</name>
<keyword evidence="7" id="KW-1185">Reference proteome</keyword>
<keyword evidence="3" id="KW-0479">Metal-binding</keyword>
<dbReference type="Gene3D" id="1.10.150.240">
    <property type="entry name" value="Putative phosphatase, domain 2"/>
    <property type="match status" value="1"/>
</dbReference>
<dbReference type="SFLD" id="SFLDS00003">
    <property type="entry name" value="Haloacid_Dehalogenase"/>
    <property type="match status" value="1"/>
</dbReference>
<dbReference type="Pfam" id="PF13419">
    <property type="entry name" value="HAD_2"/>
    <property type="match status" value="1"/>
</dbReference>
<comment type="cofactor">
    <cofactor evidence="1">
        <name>Mg(2+)</name>
        <dbReference type="ChEBI" id="CHEBI:18420"/>
    </cofactor>
</comment>
<dbReference type="InterPro" id="IPR023214">
    <property type="entry name" value="HAD_sf"/>
</dbReference>
<dbReference type="InterPro" id="IPR041492">
    <property type="entry name" value="HAD_2"/>
</dbReference>
<reference evidence="7" key="1">
    <citation type="journal article" date="2019" name="Int. J. Syst. Evol. Microbiol.">
        <title>The Global Catalogue of Microorganisms (GCM) 10K type strain sequencing project: providing services to taxonomists for standard genome sequencing and annotation.</title>
        <authorList>
            <consortium name="The Broad Institute Genomics Platform"/>
            <consortium name="The Broad Institute Genome Sequencing Center for Infectious Disease"/>
            <person name="Wu L."/>
            <person name="Ma J."/>
        </authorList>
    </citation>
    <scope>NUCLEOTIDE SEQUENCE [LARGE SCALE GENOMIC DNA]</scope>
    <source>
        <strain evidence="7">CGMCC 1.15795</strain>
    </source>
</reference>
<dbReference type="GO" id="GO:0016787">
    <property type="term" value="F:hydrolase activity"/>
    <property type="evidence" value="ECO:0007669"/>
    <property type="project" value="UniProtKB-KW"/>
</dbReference>
<dbReference type="PANTHER" id="PTHR46193">
    <property type="entry name" value="6-PHOSPHOGLUCONATE PHOSPHATASE"/>
    <property type="match status" value="1"/>
</dbReference>
<dbReference type="RefSeq" id="WP_382311479.1">
    <property type="nucleotide sequence ID" value="NZ_JBHUFD010000001.1"/>
</dbReference>